<keyword evidence="3" id="KW-1185">Reference proteome</keyword>
<gene>
    <name evidence="2" type="ORF">ACFFNX_49630</name>
</gene>
<feature type="region of interest" description="Disordered" evidence="1">
    <location>
        <begin position="65"/>
        <end position="87"/>
    </location>
</feature>
<organism evidence="2 3">
    <name type="scientific">Actinoallomurus acaciae</name>
    <dbReference type="NCBI Taxonomy" id="502577"/>
    <lineage>
        <taxon>Bacteria</taxon>
        <taxon>Bacillati</taxon>
        <taxon>Actinomycetota</taxon>
        <taxon>Actinomycetes</taxon>
        <taxon>Streptosporangiales</taxon>
        <taxon>Thermomonosporaceae</taxon>
        <taxon>Actinoallomurus</taxon>
    </lineage>
</organism>
<evidence type="ECO:0000313" key="3">
    <source>
        <dbReference type="Proteomes" id="UP001589627"/>
    </source>
</evidence>
<proteinExistence type="predicted"/>
<dbReference type="Proteomes" id="UP001589627">
    <property type="component" value="Unassembled WGS sequence"/>
</dbReference>
<dbReference type="EMBL" id="JBHLZP010000986">
    <property type="protein sequence ID" value="MFB9840238.1"/>
    <property type="molecule type" value="Genomic_DNA"/>
</dbReference>
<name>A0ABV5YYZ0_9ACTN</name>
<accession>A0ABV5YYZ0</accession>
<sequence>MDPAHDLLLLAGRVAVPLPGRTPADPAQPHLPVAVVPPVRHTVTTAVRPPGPCHVTGRILPLPPKTLPLVTRRTTPRTTVWHPTPTA</sequence>
<evidence type="ECO:0000256" key="1">
    <source>
        <dbReference type="SAM" id="MobiDB-lite"/>
    </source>
</evidence>
<protein>
    <recommendedName>
        <fullName evidence="4">Secreted protein</fullName>
    </recommendedName>
</protein>
<reference evidence="2 3" key="1">
    <citation type="submission" date="2024-09" db="EMBL/GenBank/DDBJ databases">
        <authorList>
            <person name="Sun Q."/>
            <person name="Mori K."/>
        </authorList>
    </citation>
    <scope>NUCLEOTIDE SEQUENCE [LARGE SCALE GENOMIC DNA]</scope>
    <source>
        <strain evidence="2 3">TBRC 0563</strain>
    </source>
</reference>
<dbReference type="RefSeq" id="WP_378213462.1">
    <property type="nucleotide sequence ID" value="NZ_JBHLZP010000986.1"/>
</dbReference>
<evidence type="ECO:0000313" key="2">
    <source>
        <dbReference type="EMBL" id="MFB9840238.1"/>
    </source>
</evidence>
<feature type="compositionally biased region" description="Low complexity" evidence="1">
    <location>
        <begin position="67"/>
        <end position="87"/>
    </location>
</feature>
<comment type="caution">
    <text evidence="2">The sequence shown here is derived from an EMBL/GenBank/DDBJ whole genome shotgun (WGS) entry which is preliminary data.</text>
</comment>
<evidence type="ECO:0008006" key="4">
    <source>
        <dbReference type="Google" id="ProtNLM"/>
    </source>
</evidence>